<evidence type="ECO:0000256" key="2">
    <source>
        <dbReference type="ARBA" id="ARBA00022723"/>
    </source>
</evidence>
<feature type="compositionally biased region" description="Polar residues" evidence="8">
    <location>
        <begin position="1"/>
        <end position="11"/>
    </location>
</feature>
<reference evidence="10 11" key="2">
    <citation type="submission" date="2018-11" db="EMBL/GenBank/DDBJ databases">
        <authorList>
            <consortium name="Pathogen Informatics"/>
        </authorList>
    </citation>
    <scope>NUCLEOTIDE SEQUENCE [LARGE SCALE GENOMIC DNA]</scope>
</reference>
<dbReference type="InterPro" id="IPR003604">
    <property type="entry name" value="Matrin/U1-like-C_Znf_C2H2"/>
</dbReference>
<evidence type="ECO:0000259" key="9">
    <source>
        <dbReference type="PROSITE" id="PS50171"/>
    </source>
</evidence>
<dbReference type="SUPFAM" id="SSF57667">
    <property type="entry name" value="beta-beta-alpha zinc fingers"/>
    <property type="match status" value="1"/>
</dbReference>
<dbReference type="SMART" id="SM00451">
    <property type="entry name" value="ZnF_U1"/>
    <property type="match status" value="1"/>
</dbReference>
<organism evidence="12">
    <name type="scientific">Thelazia callipaeda</name>
    <name type="common">Oriental eyeworm</name>
    <name type="synonym">Parasitic nematode</name>
    <dbReference type="NCBI Taxonomy" id="103827"/>
    <lineage>
        <taxon>Eukaryota</taxon>
        <taxon>Metazoa</taxon>
        <taxon>Ecdysozoa</taxon>
        <taxon>Nematoda</taxon>
        <taxon>Chromadorea</taxon>
        <taxon>Rhabditida</taxon>
        <taxon>Spirurina</taxon>
        <taxon>Spiruromorpha</taxon>
        <taxon>Thelazioidea</taxon>
        <taxon>Thelaziidae</taxon>
        <taxon>Thelazia</taxon>
    </lineage>
</organism>
<evidence type="ECO:0000313" key="10">
    <source>
        <dbReference type="EMBL" id="VDN02715.1"/>
    </source>
</evidence>
<dbReference type="Pfam" id="PF12171">
    <property type="entry name" value="zf-C2H2_jaz"/>
    <property type="match status" value="1"/>
</dbReference>
<evidence type="ECO:0000256" key="3">
    <source>
        <dbReference type="ARBA" id="ARBA00022771"/>
    </source>
</evidence>
<evidence type="ECO:0000256" key="7">
    <source>
        <dbReference type="SAM" id="Coils"/>
    </source>
</evidence>
<dbReference type="GO" id="GO:0005681">
    <property type="term" value="C:spliceosomal complex"/>
    <property type="evidence" value="ECO:0007669"/>
    <property type="project" value="InterPro"/>
</dbReference>
<evidence type="ECO:0000313" key="11">
    <source>
        <dbReference type="Proteomes" id="UP000276776"/>
    </source>
</evidence>
<protein>
    <submittedName>
        <fullName evidence="12">Matrin-type domain-containing protein</fullName>
    </submittedName>
</protein>
<dbReference type="PANTHER" id="PTHR45986">
    <property type="entry name" value="ZINC FINGER MATRIN-TYPE PROTEIN 2"/>
    <property type="match status" value="1"/>
</dbReference>
<dbReference type="OrthoDB" id="30343at2759"/>
<evidence type="ECO:0000256" key="8">
    <source>
        <dbReference type="SAM" id="MobiDB-lite"/>
    </source>
</evidence>
<reference evidence="12" key="1">
    <citation type="submission" date="2017-02" db="UniProtKB">
        <authorList>
            <consortium name="WormBaseParasite"/>
        </authorList>
    </citation>
    <scope>IDENTIFICATION</scope>
</reference>
<evidence type="ECO:0000256" key="6">
    <source>
        <dbReference type="ARBA" id="ARBA00023242"/>
    </source>
</evidence>
<dbReference type="GO" id="GO:0000398">
    <property type="term" value="P:mRNA splicing, via spliceosome"/>
    <property type="evidence" value="ECO:0007669"/>
    <property type="project" value="InterPro"/>
</dbReference>
<feature type="compositionally biased region" description="Basic and acidic residues" evidence="8">
    <location>
        <begin position="12"/>
        <end position="22"/>
    </location>
</feature>
<dbReference type="InterPro" id="IPR022755">
    <property type="entry name" value="Znf_C2H2_jaz"/>
</dbReference>
<dbReference type="GO" id="GO:0008270">
    <property type="term" value="F:zinc ion binding"/>
    <property type="evidence" value="ECO:0007669"/>
    <property type="project" value="UniProtKB-KW"/>
</dbReference>
<keyword evidence="3" id="KW-0863">Zinc-finger</keyword>
<gene>
    <name evidence="10" type="ORF">TCLT_LOCUS5465</name>
</gene>
<dbReference type="InterPro" id="IPR040107">
    <property type="entry name" value="Snu23"/>
</dbReference>
<dbReference type="FunFam" id="3.30.160.60:FF:000282">
    <property type="entry name" value="Zinc finger, matrin-type 2"/>
    <property type="match status" value="1"/>
</dbReference>
<dbReference type="GO" id="GO:0046540">
    <property type="term" value="C:U4/U6 x U5 tri-snRNP complex"/>
    <property type="evidence" value="ECO:0007669"/>
    <property type="project" value="TreeGrafter"/>
</dbReference>
<evidence type="ECO:0000256" key="5">
    <source>
        <dbReference type="ARBA" id="ARBA00023125"/>
    </source>
</evidence>
<evidence type="ECO:0000256" key="4">
    <source>
        <dbReference type="ARBA" id="ARBA00022833"/>
    </source>
</evidence>
<dbReference type="AlphaFoldDB" id="A0A0N5CYF6"/>
<feature type="domain" description="Matrin-type" evidence="9">
    <location>
        <begin position="90"/>
        <end position="120"/>
    </location>
</feature>
<dbReference type="Gene3D" id="3.30.160.60">
    <property type="entry name" value="Classic Zinc Finger"/>
    <property type="match status" value="1"/>
</dbReference>
<keyword evidence="7" id="KW-0175">Coiled coil</keyword>
<keyword evidence="11" id="KW-1185">Reference proteome</keyword>
<dbReference type="WBParaSite" id="TCLT_0000547601-mRNA-1">
    <property type="protein sequence ID" value="TCLT_0000547601-mRNA-1"/>
    <property type="gene ID" value="TCLT_0000547601"/>
</dbReference>
<dbReference type="Proteomes" id="UP000276776">
    <property type="component" value="Unassembled WGS sequence"/>
</dbReference>
<keyword evidence="4" id="KW-0862">Zinc</keyword>
<dbReference type="OMA" id="VDHRRKW"/>
<feature type="coiled-coil region" evidence="7">
    <location>
        <begin position="129"/>
        <end position="165"/>
    </location>
</feature>
<dbReference type="EMBL" id="UYYF01004341">
    <property type="protein sequence ID" value="VDN02715.1"/>
    <property type="molecule type" value="Genomic_DNA"/>
</dbReference>
<sequence>MSVYGPTSSASADHRRKWDREEYEQKARERLLVEKEEEARGKRKLLRFPDESKVKRELLKAREYKVDLESKVGRTVVINKTTPSAETGGYYCDVCDCVVKDSINFLDHINGKNHQRNMGMSMKVKRSTLEEVRQRFAFKKNQKELQKKEGEINERLEDLREEEARMVDYKKAKRLEHKKRKRPEPEMQVDAEVASAMGFGSFGASKAKS</sequence>
<feature type="region of interest" description="Disordered" evidence="8">
    <location>
        <begin position="1"/>
        <end position="22"/>
    </location>
</feature>
<dbReference type="GO" id="GO:0003677">
    <property type="term" value="F:DNA binding"/>
    <property type="evidence" value="ECO:0007669"/>
    <property type="project" value="UniProtKB-KW"/>
</dbReference>
<accession>A0A0N5CYF6</accession>
<evidence type="ECO:0000256" key="1">
    <source>
        <dbReference type="ARBA" id="ARBA00004123"/>
    </source>
</evidence>
<dbReference type="STRING" id="103827.A0A0N5CYF6"/>
<dbReference type="PANTHER" id="PTHR45986:SF1">
    <property type="entry name" value="ZINC FINGER MATRIN-TYPE PROTEIN 2"/>
    <property type="match status" value="1"/>
</dbReference>
<dbReference type="InterPro" id="IPR000690">
    <property type="entry name" value="Matrin/U1-C_Znf_C2H2"/>
</dbReference>
<evidence type="ECO:0000313" key="12">
    <source>
        <dbReference type="WBParaSite" id="TCLT_0000547601-mRNA-1"/>
    </source>
</evidence>
<dbReference type="InterPro" id="IPR036236">
    <property type="entry name" value="Znf_C2H2_sf"/>
</dbReference>
<proteinExistence type="predicted"/>
<comment type="subcellular location">
    <subcellularLocation>
        <location evidence="1">Nucleus</location>
    </subcellularLocation>
</comment>
<name>A0A0N5CYF6_THECL</name>
<keyword evidence="6" id="KW-0539">Nucleus</keyword>
<keyword evidence="2" id="KW-0479">Metal-binding</keyword>
<dbReference type="PROSITE" id="PS50171">
    <property type="entry name" value="ZF_MATRIN"/>
    <property type="match status" value="1"/>
</dbReference>
<keyword evidence="5" id="KW-0238">DNA-binding</keyword>